<organism evidence="2 3">
    <name type="scientific">Candidatus Corynebacterium avicola</name>
    <dbReference type="NCBI Taxonomy" id="2838527"/>
    <lineage>
        <taxon>Bacteria</taxon>
        <taxon>Bacillati</taxon>
        <taxon>Actinomycetota</taxon>
        <taxon>Actinomycetes</taxon>
        <taxon>Mycobacteriales</taxon>
        <taxon>Corynebacteriaceae</taxon>
        <taxon>Corynebacterium</taxon>
    </lineage>
</organism>
<reference evidence="2" key="1">
    <citation type="journal article" date="2021" name="PeerJ">
        <title>Extensive microbial diversity within the chicken gut microbiome revealed by metagenomics and culture.</title>
        <authorList>
            <person name="Gilroy R."/>
            <person name="Ravi A."/>
            <person name="Getino M."/>
            <person name="Pursley I."/>
            <person name="Horton D.L."/>
            <person name="Alikhan N.F."/>
            <person name="Baker D."/>
            <person name="Gharbi K."/>
            <person name="Hall N."/>
            <person name="Watson M."/>
            <person name="Adriaenssens E.M."/>
            <person name="Foster-Nyarko E."/>
            <person name="Jarju S."/>
            <person name="Secka A."/>
            <person name="Antonio M."/>
            <person name="Oren A."/>
            <person name="Chaudhuri R.R."/>
            <person name="La Ragione R."/>
            <person name="Hildebrand F."/>
            <person name="Pallen M.J."/>
        </authorList>
    </citation>
    <scope>NUCLEOTIDE SEQUENCE</scope>
    <source>
        <strain evidence="2">CHK32-1732</strain>
    </source>
</reference>
<keyword evidence="1" id="KW-0812">Transmembrane</keyword>
<evidence type="ECO:0000313" key="3">
    <source>
        <dbReference type="Proteomes" id="UP000824190"/>
    </source>
</evidence>
<feature type="transmembrane region" description="Helical" evidence="1">
    <location>
        <begin position="12"/>
        <end position="30"/>
    </location>
</feature>
<evidence type="ECO:0000313" key="2">
    <source>
        <dbReference type="EMBL" id="HIW92478.1"/>
    </source>
</evidence>
<sequence length="175" mass="19101">MADLPQTRLTATRSHIIALLALTVVSLVLVRALGAVGVLLSCLVIAAGTVLVLRRDSAREIESLRNSVTLSATDISLVLEDWEAFRTSGAPEHVRDRDSHRPALLDPNSEISSVRRFHAAAEASERFLAGLPEQSHDLKDVASLTALLTETDQRSVALNSLWHRARRDAAAARRR</sequence>
<keyword evidence="1" id="KW-0472">Membrane</keyword>
<proteinExistence type="predicted"/>
<gene>
    <name evidence="2" type="ORF">H9870_12575</name>
</gene>
<dbReference type="Proteomes" id="UP000824190">
    <property type="component" value="Unassembled WGS sequence"/>
</dbReference>
<accession>A0A9D1RQR4</accession>
<feature type="transmembrane region" description="Helical" evidence="1">
    <location>
        <begin position="36"/>
        <end position="53"/>
    </location>
</feature>
<name>A0A9D1RQR4_9CORY</name>
<dbReference type="EMBL" id="DXGC01000106">
    <property type="protein sequence ID" value="HIW92478.1"/>
    <property type="molecule type" value="Genomic_DNA"/>
</dbReference>
<evidence type="ECO:0000256" key="1">
    <source>
        <dbReference type="SAM" id="Phobius"/>
    </source>
</evidence>
<protein>
    <submittedName>
        <fullName evidence="2">Uncharacterized protein</fullName>
    </submittedName>
</protein>
<reference evidence="2" key="2">
    <citation type="submission" date="2021-04" db="EMBL/GenBank/DDBJ databases">
        <authorList>
            <person name="Gilroy R."/>
        </authorList>
    </citation>
    <scope>NUCLEOTIDE SEQUENCE</scope>
    <source>
        <strain evidence="2">CHK32-1732</strain>
    </source>
</reference>
<dbReference type="AlphaFoldDB" id="A0A9D1RQR4"/>
<keyword evidence="1" id="KW-1133">Transmembrane helix</keyword>
<comment type="caution">
    <text evidence="2">The sequence shown here is derived from an EMBL/GenBank/DDBJ whole genome shotgun (WGS) entry which is preliminary data.</text>
</comment>